<dbReference type="PANTHER" id="PTHR12001:SF69">
    <property type="entry name" value="ALL TRANS-POLYPRENYL-DIPHOSPHATE SYNTHASE PDSS1"/>
    <property type="match status" value="1"/>
</dbReference>
<evidence type="ECO:0000256" key="2">
    <source>
        <dbReference type="ARBA" id="ARBA00006706"/>
    </source>
</evidence>
<evidence type="ECO:0000256" key="7">
    <source>
        <dbReference type="SAM" id="MobiDB-lite"/>
    </source>
</evidence>
<evidence type="ECO:0000256" key="3">
    <source>
        <dbReference type="ARBA" id="ARBA00022679"/>
    </source>
</evidence>
<evidence type="ECO:0000256" key="6">
    <source>
        <dbReference type="ARBA" id="ARBA00023229"/>
    </source>
</evidence>
<dbReference type="RefSeq" id="XP_064766811.1">
    <property type="nucleotide sequence ID" value="XM_064910501.1"/>
</dbReference>
<keyword evidence="6" id="KW-0414">Isoprene biosynthesis</keyword>
<feature type="compositionally biased region" description="Low complexity" evidence="7">
    <location>
        <begin position="60"/>
        <end position="105"/>
    </location>
</feature>
<organism evidence="8 9">
    <name type="scientific">Myxozyma melibiosi</name>
    <dbReference type="NCBI Taxonomy" id="54550"/>
    <lineage>
        <taxon>Eukaryota</taxon>
        <taxon>Fungi</taxon>
        <taxon>Dikarya</taxon>
        <taxon>Ascomycota</taxon>
        <taxon>Saccharomycotina</taxon>
        <taxon>Lipomycetes</taxon>
        <taxon>Lipomycetales</taxon>
        <taxon>Lipomycetaceae</taxon>
        <taxon>Myxozyma</taxon>
    </lineage>
</organism>
<dbReference type="GeneID" id="90036013"/>
<evidence type="ECO:0000256" key="4">
    <source>
        <dbReference type="ARBA" id="ARBA00022723"/>
    </source>
</evidence>
<keyword evidence="4" id="KW-0479">Metal-binding</keyword>
<evidence type="ECO:0000313" key="8">
    <source>
        <dbReference type="EMBL" id="KAK7203778.1"/>
    </source>
</evidence>
<dbReference type="PANTHER" id="PTHR12001">
    <property type="entry name" value="GERANYLGERANYL PYROPHOSPHATE SYNTHASE"/>
    <property type="match status" value="1"/>
</dbReference>
<evidence type="ECO:0000256" key="1">
    <source>
        <dbReference type="ARBA" id="ARBA00001946"/>
    </source>
</evidence>
<dbReference type="InterPro" id="IPR033749">
    <property type="entry name" value="Polyprenyl_synt_CS"/>
</dbReference>
<comment type="similarity">
    <text evidence="2">Belongs to the FPP/GGPP synthase family.</text>
</comment>
<sequence length="519" mass="55211">MLRYNFRRTQRVCVQVNHRRAAGRPLALAAPSATFSSSSAALIHPSTRSGTAAARPADKSTSSASSPTANTTSSSSSSTSSSSSSTTATASSASSPAASQHSSQSLNAQSVASLIASLFPGGPTQTDAERASVPNSKAFSDPLSIVAAEMTSLTTNIHLLLGSGQRSLDSAAKYYVQSQGKHIRPLLVLLMSRAALQAPKADKFEPASEIDESISPLDILRDFNPANIISTIATSVREKVSSSAVEVVEESTGVLPSQRRLAEITEMIHAASLLHDDVIDDAETRRGVPSGNMKYGNKMSILAGDFLLGRACVSLARLRNAEVTELISTAIVNLVEGEVMQLKNTAPEDSITGVATPATFKHYLDKTYLKTASLMSKSCRGAAVLAGVKGEFVDAAYEYGRNLGMAFQLIDDLLDYTVTATELGKPAGADLQLGLATAPALFAWQKYPELGPMIRRKFRQPGDVETARRLVAESDGVEQTRILAETYSSNARAYINKFPDSSAKEALIDMTQMVLNRKK</sequence>
<dbReference type="Pfam" id="PF00348">
    <property type="entry name" value="polyprenyl_synt"/>
    <property type="match status" value="1"/>
</dbReference>
<comment type="caution">
    <text evidence="8">The sequence shown here is derived from an EMBL/GenBank/DDBJ whole genome shotgun (WGS) entry which is preliminary data.</text>
</comment>
<dbReference type="InterPro" id="IPR000092">
    <property type="entry name" value="Polyprenyl_synt"/>
</dbReference>
<keyword evidence="5" id="KW-0460">Magnesium</keyword>
<dbReference type="SFLD" id="SFLDS00005">
    <property type="entry name" value="Isoprenoid_Synthase_Type_I"/>
    <property type="match status" value="1"/>
</dbReference>
<protein>
    <submittedName>
        <fullName evidence="8">Hexaprenyl pyrophosphate synthetase Coq1</fullName>
    </submittedName>
</protein>
<keyword evidence="3" id="KW-0808">Transferase</keyword>
<evidence type="ECO:0000256" key="5">
    <source>
        <dbReference type="ARBA" id="ARBA00022842"/>
    </source>
</evidence>
<accession>A0ABR1F3X8</accession>
<keyword evidence="9" id="KW-1185">Reference proteome</keyword>
<evidence type="ECO:0000313" key="9">
    <source>
        <dbReference type="Proteomes" id="UP001498771"/>
    </source>
</evidence>
<dbReference type="InterPro" id="IPR008949">
    <property type="entry name" value="Isoprenoid_synthase_dom_sf"/>
</dbReference>
<dbReference type="Gene3D" id="1.10.600.10">
    <property type="entry name" value="Farnesyl Diphosphate Synthase"/>
    <property type="match status" value="1"/>
</dbReference>
<reference evidence="8 9" key="1">
    <citation type="submission" date="2024-03" db="EMBL/GenBank/DDBJ databases">
        <title>Genome-scale model development and genomic sequencing of the oleaginous clade Lipomyces.</title>
        <authorList>
            <consortium name="Lawrence Berkeley National Laboratory"/>
            <person name="Czajka J.J."/>
            <person name="Han Y."/>
            <person name="Kim J."/>
            <person name="Mondo S.J."/>
            <person name="Hofstad B.A."/>
            <person name="Robles A."/>
            <person name="Haridas S."/>
            <person name="Riley R."/>
            <person name="LaButti K."/>
            <person name="Pangilinan J."/>
            <person name="Andreopoulos W."/>
            <person name="Lipzen A."/>
            <person name="Yan J."/>
            <person name="Wang M."/>
            <person name="Ng V."/>
            <person name="Grigoriev I.V."/>
            <person name="Spatafora J.W."/>
            <person name="Magnuson J.K."/>
            <person name="Baker S.E."/>
            <person name="Pomraning K.R."/>
        </authorList>
    </citation>
    <scope>NUCLEOTIDE SEQUENCE [LARGE SCALE GENOMIC DNA]</scope>
    <source>
        <strain evidence="8 9">Phaff 52-87</strain>
    </source>
</reference>
<feature type="region of interest" description="Disordered" evidence="7">
    <location>
        <begin position="38"/>
        <end position="105"/>
    </location>
</feature>
<comment type="cofactor">
    <cofactor evidence="1">
        <name>Mg(2+)</name>
        <dbReference type="ChEBI" id="CHEBI:18420"/>
    </cofactor>
</comment>
<dbReference type="PROSITE" id="PS00444">
    <property type="entry name" value="POLYPRENYL_SYNTHASE_2"/>
    <property type="match status" value="1"/>
</dbReference>
<dbReference type="CDD" id="cd00685">
    <property type="entry name" value="Trans_IPPS_HT"/>
    <property type="match status" value="1"/>
</dbReference>
<gene>
    <name evidence="8" type="ORF">BZA70DRAFT_240492</name>
</gene>
<proteinExistence type="inferred from homology"/>
<dbReference type="EMBL" id="JBBJBU010000010">
    <property type="protein sequence ID" value="KAK7203778.1"/>
    <property type="molecule type" value="Genomic_DNA"/>
</dbReference>
<name>A0ABR1F3X8_9ASCO</name>
<dbReference type="PROSITE" id="PS00723">
    <property type="entry name" value="POLYPRENYL_SYNTHASE_1"/>
    <property type="match status" value="1"/>
</dbReference>
<dbReference type="Proteomes" id="UP001498771">
    <property type="component" value="Unassembled WGS sequence"/>
</dbReference>
<dbReference type="SUPFAM" id="SSF48576">
    <property type="entry name" value="Terpenoid synthases"/>
    <property type="match status" value="1"/>
</dbReference>